<feature type="domain" description="Zn(2)-C6 fungal-type" evidence="7">
    <location>
        <begin position="41"/>
        <end position="69"/>
    </location>
</feature>
<dbReference type="SMART" id="SM00066">
    <property type="entry name" value="GAL4"/>
    <property type="match status" value="1"/>
</dbReference>
<reference evidence="8" key="1">
    <citation type="submission" date="2016-12" db="EMBL/GenBank/DDBJ databases">
        <title>The genomes of Aspergillus section Nigri reveals drivers in fungal speciation.</title>
        <authorList>
            <consortium name="DOE Joint Genome Institute"/>
            <person name="Vesth T.C."/>
            <person name="Nybo J."/>
            <person name="Theobald S."/>
            <person name="Brandl J."/>
            <person name="Frisvad J.C."/>
            <person name="Nielsen K.F."/>
            <person name="Lyhne E.K."/>
            <person name="Kogle M.E."/>
            <person name="Kuo A."/>
            <person name="Riley R."/>
            <person name="Clum A."/>
            <person name="Nolan M."/>
            <person name="Lipzen A."/>
            <person name="Salamov A."/>
            <person name="Henrissat B."/>
            <person name="Wiebenga A."/>
            <person name="De vries R.P."/>
            <person name="Grigoriev I.V."/>
            <person name="Mortensen U.H."/>
            <person name="Andersen M.R."/>
            <person name="Baker S.E."/>
        </authorList>
    </citation>
    <scope>NUCLEOTIDE SEQUENCE</scope>
    <source>
        <strain evidence="8">IBT 28561</strain>
    </source>
</reference>
<dbReference type="GO" id="GO:0005634">
    <property type="term" value="C:nucleus"/>
    <property type="evidence" value="ECO:0007669"/>
    <property type="project" value="UniProtKB-SubCell"/>
</dbReference>
<dbReference type="InterPro" id="IPR021858">
    <property type="entry name" value="Fun_TF"/>
</dbReference>
<dbReference type="OrthoDB" id="3031538at2759"/>
<dbReference type="Pfam" id="PF00172">
    <property type="entry name" value="Zn_clus"/>
    <property type="match status" value="1"/>
</dbReference>
<dbReference type="VEuPathDB" id="FungiDB:P168DRAFT_311850"/>
<evidence type="ECO:0000256" key="5">
    <source>
        <dbReference type="ARBA" id="ARBA00023242"/>
    </source>
</evidence>
<protein>
    <recommendedName>
        <fullName evidence="7">Zn(2)-C6 fungal-type domain-containing protein</fullName>
    </recommendedName>
</protein>
<evidence type="ECO:0000256" key="2">
    <source>
        <dbReference type="ARBA" id="ARBA00023015"/>
    </source>
</evidence>
<dbReference type="AlphaFoldDB" id="A0A2I1CXV4"/>
<dbReference type="PROSITE" id="PS00463">
    <property type="entry name" value="ZN2_CY6_FUNGAL_1"/>
    <property type="match status" value="1"/>
</dbReference>
<evidence type="ECO:0000256" key="6">
    <source>
        <dbReference type="SAM" id="MobiDB-lite"/>
    </source>
</evidence>
<dbReference type="GO" id="GO:0045944">
    <property type="term" value="P:positive regulation of transcription by RNA polymerase II"/>
    <property type="evidence" value="ECO:0007669"/>
    <property type="project" value="TreeGrafter"/>
</dbReference>
<dbReference type="GO" id="GO:0000976">
    <property type="term" value="F:transcription cis-regulatory region binding"/>
    <property type="evidence" value="ECO:0007669"/>
    <property type="project" value="TreeGrafter"/>
</dbReference>
<dbReference type="InterPro" id="IPR036864">
    <property type="entry name" value="Zn2-C6_fun-type_DNA-bd_sf"/>
</dbReference>
<evidence type="ECO:0000313" key="8">
    <source>
        <dbReference type="EMBL" id="PKY02465.1"/>
    </source>
</evidence>
<organism evidence="8 9">
    <name type="scientific">Aspergillus campestris (strain IBT 28561)</name>
    <dbReference type="NCBI Taxonomy" id="1392248"/>
    <lineage>
        <taxon>Eukaryota</taxon>
        <taxon>Fungi</taxon>
        <taxon>Dikarya</taxon>
        <taxon>Ascomycota</taxon>
        <taxon>Pezizomycotina</taxon>
        <taxon>Eurotiomycetes</taxon>
        <taxon>Eurotiomycetidae</taxon>
        <taxon>Eurotiales</taxon>
        <taxon>Aspergillaceae</taxon>
        <taxon>Aspergillus</taxon>
        <taxon>Aspergillus subgen. Circumdati</taxon>
    </lineage>
</organism>
<dbReference type="GO" id="GO:0008270">
    <property type="term" value="F:zinc ion binding"/>
    <property type="evidence" value="ECO:0007669"/>
    <property type="project" value="InterPro"/>
</dbReference>
<comment type="caution">
    <text evidence="8">The sequence shown here is derived from an EMBL/GenBank/DDBJ whole genome shotgun (WGS) entry which is preliminary data.</text>
</comment>
<dbReference type="Pfam" id="PF11951">
    <property type="entry name" value="Fungal_trans_2"/>
    <property type="match status" value="1"/>
</dbReference>
<dbReference type="Proteomes" id="UP000234254">
    <property type="component" value="Unassembled WGS sequence"/>
</dbReference>
<keyword evidence="4" id="KW-0804">Transcription</keyword>
<comment type="subcellular location">
    <subcellularLocation>
        <location evidence="1">Nucleus</location>
    </subcellularLocation>
</comment>
<dbReference type="InterPro" id="IPR001138">
    <property type="entry name" value="Zn2Cys6_DnaBD"/>
</dbReference>
<evidence type="ECO:0000259" key="7">
    <source>
        <dbReference type="PROSITE" id="PS50048"/>
    </source>
</evidence>
<evidence type="ECO:0000256" key="1">
    <source>
        <dbReference type="ARBA" id="ARBA00004123"/>
    </source>
</evidence>
<evidence type="ECO:0000313" key="9">
    <source>
        <dbReference type="Proteomes" id="UP000234254"/>
    </source>
</evidence>
<keyword evidence="2" id="KW-0805">Transcription regulation</keyword>
<dbReference type="Gene3D" id="4.10.240.10">
    <property type="entry name" value="Zn(2)-C6 fungal-type DNA-binding domain"/>
    <property type="match status" value="1"/>
</dbReference>
<keyword evidence="3" id="KW-0238">DNA-binding</keyword>
<dbReference type="PROSITE" id="PS50048">
    <property type="entry name" value="ZN2_CY6_FUNGAL_2"/>
    <property type="match status" value="1"/>
</dbReference>
<feature type="region of interest" description="Disordered" evidence="6">
    <location>
        <begin position="15"/>
        <end position="41"/>
    </location>
</feature>
<accession>A0A2I1CXV4</accession>
<dbReference type="GeneID" id="36547054"/>
<proteinExistence type="predicted"/>
<dbReference type="GO" id="GO:0000981">
    <property type="term" value="F:DNA-binding transcription factor activity, RNA polymerase II-specific"/>
    <property type="evidence" value="ECO:0007669"/>
    <property type="project" value="InterPro"/>
</dbReference>
<keyword evidence="5" id="KW-0539">Nucleus</keyword>
<dbReference type="RefSeq" id="XP_024691059.1">
    <property type="nucleotide sequence ID" value="XM_024839530.1"/>
</dbReference>
<evidence type="ECO:0000256" key="4">
    <source>
        <dbReference type="ARBA" id="ARBA00023163"/>
    </source>
</evidence>
<dbReference type="CDD" id="cd00067">
    <property type="entry name" value="GAL4"/>
    <property type="match status" value="1"/>
</dbReference>
<dbReference type="PANTHER" id="PTHR37534:SF15">
    <property type="entry name" value="ZN(II)2CYS6 TRANSCRIPTION FACTOR (EUROFUNG)"/>
    <property type="match status" value="1"/>
</dbReference>
<dbReference type="PANTHER" id="PTHR37534">
    <property type="entry name" value="TRANSCRIPTIONAL ACTIVATOR PROTEIN UGA3"/>
    <property type="match status" value="1"/>
</dbReference>
<gene>
    <name evidence="8" type="ORF">P168DRAFT_311850</name>
</gene>
<dbReference type="SUPFAM" id="SSF57701">
    <property type="entry name" value="Zn2/Cys6 DNA-binding domain"/>
    <property type="match status" value="1"/>
</dbReference>
<dbReference type="EMBL" id="MSFM01000009">
    <property type="protein sequence ID" value="PKY02465.1"/>
    <property type="molecule type" value="Genomic_DNA"/>
</dbReference>
<sequence length="480" mass="54958">MASFRVRFAPQRTYHLDQTEKTTAAPDKSQSKPTHSRTRSGCRGCRQRRVKCDETFPVCLRCRRRGSICQPVLPVSQWQPEVWCLATANPCTQLSQPINANADVNMRLLQYWFERMCQIMSLDPDRNPMSFHLLKYLSASSSLVYVIQCVSAAHEQYFQPSQMALCLEERSKALRDLRQELQSQSSGSPLSSLIVLMLGMSSSWITPRPTDYGREHLVAAQAFVDMALEQPVPVDDDLMHLTLGFYVYWDMACSFCLDLAHHPPVSRPRLAAYVTAARSRFHTITSHSIDLYYLLGQIGRYCRTVTEGLPRDFVRETTFEADLNSYSSAEEDPYANLLTEAFRNHGLLMLYRLCGRTVYMALEVEPDGEEEEEEDTNEKSPVRALALRTLEMLLVTPISSPHVNLHTIPLLTAGAELTSKDTELRERVIEQLQAVYSTNRIPPTLWVIELLQELWQLRDSGVEMTWLQLMLAKEWRLRIG</sequence>
<keyword evidence="9" id="KW-1185">Reference proteome</keyword>
<evidence type="ECO:0000256" key="3">
    <source>
        <dbReference type="ARBA" id="ARBA00023125"/>
    </source>
</evidence>
<name>A0A2I1CXV4_ASPC2</name>